<proteinExistence type="predicted"/>
<dbReference type="Proteomes" id="UP000269721">
    <property type="component" value="Unassembled WGS sequence"/>
</dbReference>
<accession>A0A4P9WGL1</accession>
<feature type="region of interest" description="Disordered" evidence="1">
    <location>
        <begin position="1"/>
        <end position="23"/>
    </location>
</feature>
<name>A0A4P9WGL1_9FUNG</name>
<evidence type="ECO:0000313" key="2">
    <source>
        <dbReference type="EMBL" id="RKO90953.1"/>
    </source>
</evidence>
<dbReference type="EMBL" id="KZ995300">
    <property type="protein sequence ID" value="RKO90953.1"/>
    <property type="molecule type" value="Genomic_DNA"/>
</dbReference>
<protein>
    <submittedName>
        <fullName evidence="2">Uncharacterized protein</fullName>
    </submittedName>
</protein>
<gene>
    <name evidence="2" type="ORF">BDK51DRAFT_47983</name>
</gene>
<evidence type="ECO:0000256" key="1">
    <source>
        <dbReference type="SAM" id="MobiDB-lite"/>
    </source>
</evidence>
<keyword evidence="3" id="KW-1185">Reference proteome</keyword>
<reference evidence="3" key="1">
    <citation type="journal article" date="2018" name="Nat. Microbiol.">
        <title>Leveraging single-cell genomics to expand the fungal tree of life.</title>
        <authorList>
            <person name="Ahrendt S.R."/>
            <person name="Quandt C.A."/>
            <person name="Ciobanu D."/>
            <person name="Clum A."/>
            <person name="Salamov A."/>
            <person name="Andreopoulos B."/>
            <person name="Cheng J.F."/>
            <person name="Woyke T."/>
            <person name="Pelin A."/>
            <person name="Henrissat B."/>
            <person name="Reynolds N.K."/>
            <person name="Benny G.L."/>
            <person name="Smith M.E."/>
            <person name="James T.Y."/>
            <person name="Grigoriev I.V."/>
        </authorList>
    </citation>
    <scope>NUCLEOTIDE SEQUENCE [LARGE SCALE GENOMIC DNA]</scope>
</reference>
<dbReference type="AlphaFoldDB" id="A0A4P9WGL1"/>
<evidence type="ECO:0000313" key="3">
    <source>
        <dbReference type="Proteomes" id="UP000269721"/>
    </source>
</evidence>
<sequence length="780" mass="85649">MPTKRDDWGSSKVPRARRAGTPAIQAQVGKLDVDTRQPSAPLVRPSAPSEIQPQAIMEYDESLIFVGSPTRARMNSSFDCIASSPAQRGRRCPARRPAAPRVGRQCRAVLYTAHCAHALEQTAMLDFTYEDSEAAIVGGGRGGSSGGCGRSGVVENEQERLPSSVPATADRLSFSMPMLTLTRGRAADREAPRGLRGKGRRAAEASCETEYPLWLYLLGVCPSGLITAEGTTLQELKGTAEAKSGAGGAYLAVAQARDGGCSPRAALPYSHFRRKFRARHANIPVAGAPPCTTPAAGNGENACGGRVLERRMRAFQRDSDLTRVIESDFVNILRAGLSDTDLVSIICDPNRNALPCSLPALCEDTLELAQISPAGITFSPMTLHFSAELYENHLGRVTLSFGPASSHYRRPFTPQPSHIYPIPVPRHRIKGLLQDYPQIIMYRNDRPRRLSDPPRPYVGQRDRAGAPFGTTLLGVPRVALDILPAVRKSNKDFVRWTREDLLLSISPTERRINVPGLFDLKYSINTMPMVTAVKSDVLDLQGIVWYLLIEDIIDPFEGHRGGIFAITNFDADSSSVVLDVGIAIVPRKAPAPIVKLWEVLKCGQPAAMTVSRLRLVGIDLWFKMIRAFVKQARTGNSTRLPAKLEAYLASGPLAEAAHYFQRTAISVLFAQEVVGLDVTALDLMEDVKHRRPLVPVELAPMPAPIVDSATRNKELESHEVSMWFRRLDDQLPSTMSDDFRQFVSLTNVLARNEIIGSNPSVTKFRRHLAPRGRLRFRHVA</sequence>
<organism evidence="2 3">
    <name type="scientific">Blyttiomyces helicus</name>
    <dbReference type="NCBI Taxonomy" id="388810"/>
    <lineage>
        <taxon>Eukaryota</taxon>
        <taxon>Fungi</taxon>
        <taxon>Fungi incertae sedis</taxon>
        <taxon>Chytridiomycota</taxon>
        <taxon>Chytridiomycota incertae sedis</taxon>
        <taxon>Chytridiomycetes</taxon>
        <taxon>Chytridiomycetes incertae sedis</taxon>
        <taxon>Blyttiomyces</taxon>
    </lineage>
</organism>